<feature type="compositionally biased region" description="Low complexity" evidence="1">
    <location>
        <begin position="108"/>
        <end position="117"/>
    </location>
</feature>
<dbReference type="Pfam" id="PF09485">
    <property type="entry name" value="CRISPR_Cse2"/>
    <property type="match status" value="1"/>
</dbReference>
<dbReference type="AlphaFoldDB" id="C0W6U2"/>
<reference evidence="2 3" key="1">
    <citation type="submission" date="2009-01" db="EMBL/GenBank/DDBJ databases">
        <authorList>
            <person name="Qin X."/>
            <person name="Bachman B."/>
            <person name="Battles P."/>
            <person name="Bell A."/>
            <person name="Bess C."/>
            <person name="Bickham C."/>
            <person name="Chaboub L."/>
            <person name="Chen D."/>
            <person name="Coyle M."/>
            <person name="Deiros D.R."/>
            <person name="Dinh H."/>
            <person name="Forbes L."/>
            <person name="Fowler G."/>
            <person name="Francisco L."/>
            <person name="Fu Q."/>
            <person name="Gubbala S."/>
            <person name="Hale W."/>
            <person name="Han Y."/>
            <person name="Hemphill L."/>
            <person name="Highlander S.K."/>
            <person name="Hirani K."/>
            <person name="Hogues M."/>
            <person name="Jackson L."/>
            <person name="Jakkamsetti A."/>
            <person name="Javaid M."/>
            <person name="Jiang H."/>
            <person name="Korchina V."/>
            <person name="Kovar C."/>
            <person name="Lara F."/>
            <person name="Lee S."/>
            <person name="Mata R."/>
            <person name="Mathew T."/>
            <person name="Moen C."/>
            <person name="Morales K."/>
            <person name="Munidasa M."/>
            <person name="Nazareth L."/>
            <person name="Ngo R."/>
            <person name="Nguyen L."/>
            <person name="Okwuonu G."/>
            <person name="Ongeri F."/>
            <person name="Patil S."/>
            <person name="Petrosino J."/>
            <person name="Pham C."/>
            <person name="Pham P."/>
            <person name="Pu L.-L."/>
            <person name="Puazo M."/>
            <person name="Raj R."/>
            <person name="Reid J."/>
            <person name="Rouhana J."/>
            <person name="Saada N."/>
            <person name="Shang Y."/>
            <person name="Simmons D."/>
            <person name="Thornton R."/>
            <person name="Warren J."/>
            <person name="Weissenberger G."/>
            <person name="Zhang J."/>
            <person name="Zhang L."/>
            <person name="Zhou C."/>
            <person name="Zhu D."/>
            <person name="Muzny D."/>
            <person name="Worley K."/>
            <person name="Gibbs R."/>
        </authorList>
    </citation>
    <scope>NUCLEOTIDE SEQUENCE [LARGE SCALE GENOMIC DNA]</scope>
    <source>
        <strain evidence="2 3">DSM 15434</strain>
    </source>
</reference>
<dbReference type="NCBIfam" id="TIGR02548">
    <property type="entry name" value="casB_cse2"/>
    <property type="match status" value="1"/>
</dbReference>
<gene>
    <name evidence="2" type="ORF">HMPREF0058_1586</name>
</gene>
<evidence type="ECO:0000313" key="2">
    <source>
        <dbReference type="EMBL" id="EEH65616.1"/>
    </source>
</evidence>
<dbReference type="InterPro" id="IPR038287">
    <property type="entry name" value="Cse2_sf"/>
</dbReference>
<dbReference type="EMBL" id="ACFH01000109">
    <property type="protein sequence ID" value="EEH65616.1"/>
    <property type="molecule type" value="Genomic_DNA"/>
</dbReference>
<evidence type="ECO:0000256" key="1">
    <source>
        <dbReference type="SAM" id="MobiDB-lite"/>
    </source>
</evidence>
<sequence>MTLYGIHQQSRTEPMHVPGRGLGQAARTLIGPPDDELSSARARFNALVTSTTTSELTHHLQAFVSQLRARRIPLDYAALADELVRFQQADGAKTVRLTWARQYAGLEHTPTPDNTDSTDSHSTLEH</sequence>
<accession>C0W6U2</accession>
<proteinExistence type="predicted"/>
<dbReference type="Gene3D" id="1.10.520.40">
    <property type="entry name" value="CRISPR-associated protein Cse2"/>
    <property type="match status" value="1"/>
</dbReference>
<feature type="region of interest" description="Disordered" evidence="1">
    <location>
        <begin position="103"/>
        <end position="126"/>
    </location>
</feature>
<dbReference type="CDD" id="cd09731">
    <property type="entry name" value="Cse2_I-E"/>
    <property type="match status" value="1"/>
</dbReference>
<dbReference type="InterPro" id="IPR013382">
    <property type="entry name" value="CRISPR-assoc_prot_Cse2"/>
</dbReference>
<comment type="caution">
    <text evidence="2">The sequence shown here is derived from an EMBL/GenBank/DDBJ whole genome shotgun (WGS) entry which is preliminary data.</text>
</comment>
<keyword evidence="3" id="KW-1185">Reference proteome</keyword>
<dbReference type="eggNOG" id="ENOG5033037">
    <property type="taxonomic scope" value="Bacteria"/>
</dbReference>
<dbReference type="HOGENOM" id="CLU_081588_0_1_11"/>
<organism evidence="2 3">
    <name type="scientific">Actinomyces urogenitalis DSM 15434</name>
    <dbReference type="NCBI Taxonomy" id="525246"/>
    <lineage>
        <taxon>Bacteria</taxon>
        <taxon>Bacillati</taxon>
        <taxon>Actinomycetota</taxon>
        <taxon>Actinomycetes</taxon>
        <taxon>Actinomycetales</taxon>
        <taxon>Actinomycetaceae</taxon>
        <taxon>Actinomyces</taxon>
    </lineage>
</organism>
<name>C0W6U2_9ACTO</name>
<dbReference type="Proteomes" id="UP000004778">
    <property type="component" value="Unassembled WGS sequence"/>
</dbReference>
<protein>
    <submittedName>
        <fullName evidence="2">Putative CRISPR system CASCADE complex protein CasB</fullName>
    </submittedName>
</protein>
<evidence type="ECO:0000313" key="3">
    <source>
        <dbReference type="Proteomes" id="UP000004778"/>
    </source>
</evidence>